<accession>A0A6A3REN7</accession>
<organism evidence="1 2">
    <name type="scientific">Phytophthora fragariae</name>
    <dbReference type="NCBI Taxonomy" id="53985"/>
    <lineage>
        <taxon>Eukaryota</taxon>
        <taxon>Sar</taxon>
        <taxon>Stramenopiles</taxon>
        <taxon>Oomycota</taxon>
        <taxon>Peronosporomycetes</taxon>
        <taxon>Peronosporales</taxon>
        <taxon>Peronosporaceae</taxon>
        <taxon>Phytophthora</taxon>
    </lineage>
</organism>
<dbReference type="AlphaFoldDB" id="A0A6A3REN7"/>
<reference evidence="1 2" key="1">
    <citation type="submission" date="2018-08" db="EMBL/GenBank/DDBJ databases">
        <title>Genomic investigation of the strawberry pathogen Phytophthora fragariae indicates pathogenicity is determined by transcriptional variation in three key races.</title>
        <authorList>
            <person name="Adams T.M."/>
            <person name="Armitage A.D."/>
            <person name="Sobczyk M.K."/>
            <person name="Bates H.J."/>
            <person name="Dunwell J.M."/>
            <person name="Nellist C.F."/>
            <person name="Harrison R.J."/>
        </authorList>
    </citation>
    <scope>NUCLEOTIDE SEQUENCE [LARGE SCALE GENOMIC DNA]</scope>
    <source>
        <strain evidence="1 2">NOV-5</strain>
    </source>
</reference>
<dbReference type="EMBL" id="QXGA01002549">
    <property type="protein sequence ID" value="KAE9095759.1"/>
    <property type="molecule type" value="Genomic_DNA"/>
</dbReference>
<evidence type="ECO:0000313" key="1">
    <source>
        <dbReference type="EMBL" id="KAE9095759.1"/>
    </source>
</evidence>
<protein>
    <submittedName>
        <fullName evidence="1">Uncharacterized protein</fullName>
    </submittedName>
</protein>
<sequence length="261" mass="27961">MEAAMPLMRGSLSPLRRRWPLWCTNGWGTAPGAPAPQRSAFKSCPFKSTVRAASWRSRRQNSNAYDINAVSSVAKEGNAVQYGVSILRLRRASTLRYCGILRYAQMIRTAAVKDGNLPATHCSELVQRALTQACSAGKAGRGRASSPAQQQAITAWAHGRRPAAREQEVACAALPASLAIALTALSVQSNATQSGCEVCAATGDCSRAYHGEQGQFCGKWLDRQDDRRPCCCPTDAVCKVSNYACNCGYAPYSGGIDLVPL</sequence>
<name>A0A6A3REN7_9STRA</name>
<dbReference type="Proteomes" id="UP000440732">
    <property type="component" value="Unassembled WGS sequence"/>
</dbReference>
<proteinExistence type="predicted"/>
<comment type="caution">
    <text evidence="1">The sequence shown here is derived from an EMBL/GenBank/DDBJ whole genome shotgun (WGS) entry which is preliminary data.</text>
</comment>
<gene>
    <name evidence="1" type="ORF">PF006_g23931</name>
</gene>
<evidence type="ECO:0000313" key="2">
    <source>
        <dbReference type="Proteomes" id="UP000440732"/>
    </source>
</evidence>